<feature type="transmembrane region" description="Helical" evidence="7">
    <location>
        <begin position="464"/>
        <end position="485"/>
    </location>
</feature>
<dbReference type="GO" id="GO:0005886">
    <property type="term" value="C:plasma membrane"/>
    <property type="evidence" value="ECO:0007669"/>
    <property type="project" value="UniProtKB-SubCell"/>
</dbReference>
<evidence type="ECO:0000256" key="6">
    <source>
        <dbReference type="SAM" id="MobiDB-lite"/>
    </source>
</evidence>
<dbReference type="CDD" id="cd17321">
    <property type="entry name" value="MFS_MMR_MDR_like"/>
    <property type="match status" value="1"/>
</dbReference>
<evidence type="ECO:0000256" key="4">
    <source>
        <dbReference type="ARBA" id="ARBA00023136"/>
    </source>
</evidence>
<dbReference type="PROSITE" id="PS50850">
    <property type="entry name" value="MFS"/>
    <property type="match status" value="1"/>
</dbReference>
<feature type="transmembrane region" description="Helical" evidence="7">
    <location>
        <begin position="228"/>
        <end position="250"/>
    </location>
</feature>
<evidence type="ECO:0000313" key="9">
    <source>
        <dbReference type="EMBL" id="MBR7676748.1"/>
    </source>
</evidence>
<organism evidence="9 10">
    <name type="scientific">Streptomyces daliensis</name>
    <dbReference type="NCBI Taxonomy" id="299421"/>
    <lineage>
        <taxon>Bacteria</taxon>
        <taxon>Bacillati</taxon>
        <taxon>Actinomycetota</taxon>
        <taxon>Actinomycetes</taxon>
        <taxon>Kitasatosporales</taxon>
        <taxon>Streptomycetaceae</taxon>
        <taxon>Streptomyces</taxon>
    </lineage>
</organism>
<evidence type="ECO:0000256" key="1">
    <source>
        <dbReference type="ARBA" id="ARBA00004651"/>
    </source>
</evidence>
<feature type="transmembrane region" description="Helical" evidence="7">
    <location>
        <begin position="302"/>
        <end position="321"/>
    </location>
</feature>
<feature type="transmembrane region" description="Helical" evidence="7">
    <location>
        <begin position="364"/>
        <end position="384"/>
    </location>
</feature>
<comment type="caution">
    <text evidence="9">The sequence shown here is derived from an EMBL/GenBank/DDBJ whole genome shotgun (WGS) entry which is preliminary data.</text>
</comment>
<keyword evidence="10" id="KW-1185">Reference proteome</keyword>
<dbReference type="PANTHER" id="PTHR42718:SF39">
    <property type="entry name" value="ACTINORHODIN TRANSPORTER-RELATED"/>
    <property type="match status" value="1"/>
</dbReference>
<evidence type="ECO:0000259" key="8">
    <source>
        <dbReference type="PROSITE" id="PS50850"/>
    </source>
</evidence>
<name>A0A8T4IYP3_9ACTN</name>
<dbReference type="Pfam" id="PF07690">
    <property type="entry name" value="MFS_1"/>
    <property type="match status" value="1"/>
</dbReference>
<evidence type="ECO:0000256" key="5">
    <source>
        <dbReference type="ARBA" id="ARBA00023251"/>
    </source>
</evidence>
<evidence type="ECO:0000256" key="3">
    <source>
        <dbReference type="ARBA" id="ARBA00022989"/>
    </source>
</evidence>
<feature type="transmembrane region" description="Helical" evidence="7">
    <location>
        <begin position="390"/>
        <end position="409"/>
    </location>
</feature>
<dbReference type="GO" id="GO:0046677">
    <property type="term" value="P:response to antibiotic"/>
    <property type="evidence" value="ECO:0007669"/>
    <property type="project" value="UniProtKB-KW"/>
</dbReference>
<dbReference type="EMBL" id="JAGSMN010000733">
    <property type="protein sequence ID" value="MBR7676748.1"/>
    <property type="molecule type" value="Genomic_DNA"/>
</dbReference>
<dbReference type="AlphaFoldDB" id="A0A8T4IYP3"/>
<dbReference type="GO" id="GO:0022857">
    <property type="term" value="F:transmembrane transporter activity"/>
    <property type="evidence" value="ECO:0007669"/>
    <property type="project" value="InterPro"/>
</dbReference>
<accession>A0A8T4IYP3</accession>
<evidence type="ECO:0000313" key="10">
    <source>
        <dbReference type="Proteomes" id="UP000675554"/>
    </source>
</evidence>
<reference evidence="9" key="1">
    <citation type="submission" date="2021-04" db="EMBL/GenBank/DDBJ databases">
        <title>Sequencing of actinobacteria type strains.</title>
        <authorList>
            <person name="Nguyen G.-S."/>
            <person name="Wentzel A."/>
        </authorList>
    </citation>
    <scope>NUCLEOTIDE SEQUENCE</scope>
    <source>
        <strain evidence="9">DSM 42095</strain>
    </source>
</reference>
<feature type="transmembrane region" description="Helical" evidence="7">
    <location>
        <begin position="188"/>
        <end position="207"/>
    </location>
</feature>
<dbReference type="SUPFAM" id="SSF103473">
    <property type="entry name" value="MFS general substrate transporter"/>
    <property type="match status" value="2"/>
</dbReference>
<keyword evidence="5" id="KW-0046">Antibiotic resistance</keyword>
<feature type="transmembrane region" description="Helical" evidence="7">
    <location>
        <begin position="256"/>
        <end position="276"/>
    </location>
</feature>
<feature type="transmembrane region" description="Helical" evidence="7">
    <location>
        <begin position="120"/>
        <end position="141"/>
    </location>
</feature>
<dbReference type="Proteomes" id="UP000675554">
    <property type="component" value="Unassembled WGS sequence"/>
</dbReference>
<dbReference type="InterPro" id="IPR020846">
    <property type="entry name" value="MFS_dom"/>
</dbReference>
<evidence type="ECO:0000256" key="2">
    <source>
        <dbReference type="ARBA" id="ARBA00022692"/>
    </source>
</evidence>
<keyword evidence="4 7" id="KW-0472">Membrane</keyword>
<dbReference type="PRINTS" id="PR01036">
    <property type="entry name" value="TCRTETB"/>
</dbReference>
<sequence>MTQTASTPHAARPAQTSKSDGTDNRPRWILITLLTGQFMALLDVFIVNVAAPTLRAELHTTGAGLQLIVTGYTISYAVLLITGARLGAGFGHGRVFLIGLALFTATSLACGLAADAGQLTVFRFLQGAASAVMMPQVLSLIQRTFTGPARARALGAFSGVLAVGAASGQILGGVLVSADLFGTGWRPAFLVNVPIGVALLVLGARVLPREEHAARGAGRARDAGWARGLDLAGLLLLAAAVCLFTVPLVLGQEHGWPLWCFVSLALSAVLLGVFALHETRLARRGGVPLISPRVLRAPRMPLAVLCVGLVMALNSGFLFALSLHLQAGLGHSALRTGLVFVPTALAFGAVGLTWQRLPARALRAAVPGGLLLAGAAFVAIGALLRGGGDGGPWLLVAFVALGAGLGLGYNPALTGGLASVRKPDAAEASGLLTTTSQLGMLTGVATFGTLFLDRLEAGGSSAPALWTTALVLAVTAVAGAFAGVLGRDRRPGLL</sequence>
<feature type="transmembrane region" description="Helical" evidence="7">
    <location>
        <begin position="28"/>
        <end position="51"/>
    </location>
</feature>
<feature type="transmembrane region" description="Helical" evidence="7">
    <location>
        <begin position="430"/>
        <end position="452"/>
    </location>
</feature>
<dbReference type="Gene3D" id="1.20.1720.10">
    <property type="entry name" value="Multidrug resistance protein D"/>
    <property type="match status" value="1"/>
</dbReference>
<comment type="subcellular location">
    <subcellularLocation>
        <location evidence="1">Cell membrane</location>
        <topology evidence="1">Multi-pass membrane protein</topology>
    </subcellularLocation>
</comment>
<keyword evidence="3 7" id="KW-1133">Transmembrane helix</keyword>
<dbReference type="InterPro" id="IPR036259">
    <property type="entry name" value="MFS_trans_sf"/>
</dbReference>
<keyword evidence="2 7" id="KW-0812">Transmembrane</keyword>
<feature type="transmembrane region" description="Helical" evidence="7">
    <location>
        <begin position="333"/>
        <end position="352"/>
    </location>
</feature>
<proteinExistence type="predicted"/>
<feature type="domain" description="Major facilitator superfamily (MFS) profile" evidence="8">
    <location>
        <begin position="29"/>
        <end position="491"/>
    </location>
</feature>
<dbReference type="Gene3D" id="1.20.1250.20">
    <property type="entry name" value="MFS general substrate transporter like domains"/>
    <property type="match status" value="1"/>
</dbReference>
<evidence type="ECO:0000256" key="7">
    <source>
        <dbReference type="SAM" id="Phobius"/>
    </source>
</evidence>
<feature type="region of interest" description="Disordered" evidence="6">
    <location>
        <begin position="1"/>
        <end position="22"/>
    </location>
</feature>
<feature type="transmembrane region" description="Helical" evidence="7">
    <location>
        <begin position="63"/>
        <end position="83"/>
    </location>
</feature>
<dbReference type="PANTHER" id="PTHR42718">
    <property type="entry name" value="MAJOR FACILITATOR SUPERFAMILY MULTIDRUG TRANSPORTER MFSC"/>
    <property type="match status" value="1"/>
</dbReference>
<dbReference type="InterPro" id="IPR011701">
    <property type="entry name" value="MFS"/>
</dbReference>
<feature type="transmembrane region" description="Helical" evidence="7">
    <location>
        <begin position="95"/>
        <end position="114"/>
    </location>
</feature>
<protein>
    <submittedName>
        <fullName evidence="9">MFS transporter</fullName>
    </submittedName>
</protein>
<feature type="transmembrane region" description="Helical" evidence="7">
    <location>
        <begin position="153"/>
        <end position="176"/>
    </location>
</feature>
<gene>
    <name evidence="9" type="ORF">KDA82_27835</name>
</gene>